<dbReference type="InterPro" id="IPR014729">
    <property type="entry name" value="Rossmann-like_a/b/a_fold"/>
</dbReference>
<keyword evidence="2 7" id="KW-0808">Transferase</keyword>
<dbReference type="AlphaFoldDB" id="A0AAE3LEP8"/>
<dbReference type="Proteomes" id="UP001209746">
    <property type="component" value="Unassembled WGS sequence"/>
</dbReference>
<sequence length="174" mass="19174">MAQSERTVIVAGTFTPIHNGHRALLHKAFQTASSDSNGDGRVIVALTSSSLTTQTRSDPAHAETLGSFEQRRENLDAELDRMDDAYTATYEIIRLEDTHGPAATREDLDALVVSPEAKAQRRAYELNQQRVETGLRPLEIHTPPFVIAEDGERISSTRIRNGEIDAHGRILDGT</sequence>
<dbReference type="NCBIfam" id="NF001985">
    <property type="entry name" value="PRK00777.1"/>
    <property type="match status" value="1"/>
</dbReference>
<reference evidence="10" key="1">
    <citation type="submission" date="2023-02" db="EMBL/GenBank/DDBJ databases">
        <title>Enrichment on poylsaccharides allowed isolation of novel metabolic and taxonomic groups of Haloarchaea.</title>
        <authorList>
            <person name="Sorokin D.Y."/>
            <person name="Elcheninov A.G."/>
            <person name="Khizhniak T.V."/>
            <person name="Kolganova T.V."/>
            <person name="Kublanov I.V."/>
        </authorList>
    </citation>
    <scope>NUCLEOTIDE SEQUENCE</scope>
    <source>
        <strain evidence="9 11">HArc-curdl5-1</strain>
        <strain evidence="10">HArc-curdl7</strain>
    </source>
</reference>
<dbReference type="GO" id="GO:0004595">
    <property type="term" value="F:pantetheine-phosphate adenylyltransferase activity"/>
    <property type="evidence" value="ECO:0007669"/>
    <property type="project" value="UniProtKB-UniRule"/>
</dbReference>
<evidence type="ECO:0000313" key="9">
    <source>
        <dbReference type="EMBL" id="MCU4717453.1"/>
    </source>
</evidence>
<evidence type="ECO:0000256" key="7">
    <source>
        <dbReference type="HAMAP-Rule" id="MF_00647"/>
    </source>
</evidence>
<dbReference type="EC" id="2.7.7.3" evidence="7"/>
<keyword evidence="1 7" id="KW-0963">Cytoplasm</keyword>
<dbReference type="EMBL" id="JAOPKC010000003">
    <property type="protein sequence ID" value="MCU4717453.1"/>
    <property type="molecule type" value="Genomic_DNA"/>
</dbReference>
<evidence type="ECO:0000256" key="3">
    <source>
        <dbReference type="ARBA" id="ARBA00022695"/>
    </source>
</evidence>
<keyword evidence="5 7" id="KW-0067">ATP-binding</keyword>
<dbReference type="Gene3D" id="3.40.50.620">
    <property type="entry name" value="HUPs"/>
    <property type="match status" value="1"/>
</dbReference>
<evidence type="ECO:0000259" key="8">
    <source>
        <dbReference type="Pfam" id="PF01467"/>
    </source>
</evidence>
<dbReference type="RefSeq" id="WP_315908219.1">
    <property type="nucleotide sequence ID" value="NZ_JAOPKC010000003.1"/>
</dbReference>
<keyword evidence="4 7" id="KW-0547">Nucleotide-binding</keyword>
<name>A0AAE3LEP8_9EURY</name>
<evidence type="ECO:0000256" key="2">
    <source>
        <dbReference type="ARBA" id="ARBA00022679"/>
    </source>
</evidence>
<keyword evidence="3 7" id="KW-0548">Nucleotidyltransferase</keyword>
<comment type="catalytic activity">
    <reaction evidence="7">
        <text>(R)-4'-phosphopantetheine + ATP + H(+) = 3'-dephospho-CoA + diphosphate</text>
        <dbReference type="Rhea" id="RHEA:19801"/>
        <dbReference type="ChEBI" id="CHEBI:15378"/>
        <dbReference type="ChEBI" id="CHEBI:30616"/>
        <dbReference type="ChEBI" id="CHEBI:33019"/>
        <dbReference type="ChEBI" id="CHEBI:57328"/>
        <dbReference type="ChEBI" id="CHEBI:61723"/>
        <dbReference type="EC" id="2.7.7.3"/>
    </reaction>
</comment>
<keyword evidence="6 7" id="KW-0173">Coenzyme A biosynthesis</keyword>
<evidence type="ECO:0000256" key="5">
    <source>
        <dbReference type="ARBA" id="ARBA00022840"/>
    </source>
</evidence>
<dbReference type="Proteomes" id="UP001208186">
    <property type="component" value="Unassembled WGS sequence"/>
</dbReference>
<keyword evidence="11" id="KW-1185">Reference proteome</keyword>
<evidence type="ECO:0000313" key="10">
    <source>
        <dbReference type="EMBL" id="MCU4726617.1"/>
    </source>
</evidence>
<dbReference type="EMBL" id="JAOPKD010000004">
    <property type="protein sequence ID" value="MCU4726617.1"/>
    <property type="molecule type" value="Genomic_DNA"/>
</dbReference>
<comment type="subcellular location">
    <subcellularLocation>
        <location evidence="7">Cytoplasm</location>
    </subcellularLocation>
</comment>
<comment type="similarity">
    <text evidence="7">Belongs to the eukaryotic CoaD family.</text>
</comment>
<gene>
    <name evidence="7" type="primary">coaD</name>
    <name evidence="10" type="ORF">OB914_06505</name>
    <name evidence="9" type="ORF">OB916_05170</name>
</gene>
<evidence type="ECO:0000256" key="6">
    <source>
        <dbReference type="ARBA" id="ARBA00022993"/>
    </source>
</evidence>
<dbReference type="GO" id="GO:0005737">
    <property type="term" value="C:cytoplasm"/>
    <property type="evidence" value="ECO:0007669"/>
    <property type="project" value="UniProtKB-SubCell"/>
</dbReference>
<evidence type="ECO:0000313" key="11">
    <source>
        <dbReference type="Proteomes" id="UP001208186"/>
    </source>
</evidence>
<feature type="domain" description="Cytidyltransferase-like" evidence="8">
    <location>
        <begin position="10"/>
        <end position="161"/>
    </location>
</feature>
<protein>
    <recommendedName>
        <fullName evidence="7">Phosphopantetheine adenylyltransferase</fullName>
        <ecNumber evidence="7">2.7.7.3</ecNumber>
    </recommendedName>
    <alternativeName>
        <fullName evidence="7">Dephospho-CoA pyrophosphorylase</fullName>
    </alternativeName>
    <alternativeName>
        <fullName evidence="7">Pantetheine-phosphate adenylyltransferase</fullName>
        <shortName evidence="7">PPAT</shortName>
    </alternativeName>
</protein>
<dbReference type="SUPFAM" id="SSF52374">
    <property type="entry name" value="Nucleotidylyl transferase"/>
    <property type="match status" value="1"/>
</dbReference>
<accession>A0AAE3LEP8</accession>
<dbReference type="GO" id="GO:0015937">
    <property type="term" value="P:coenzyme A biosynthetic process"/>
    <property type="evidence" value="ECO:0007669"/>
    <property type="project" value="UniProtKB-UniRule"/>
</dbReference>
<proteinExistence type="inferred from homology"/>
<dbReference type="InterPro" id="IPR023540">
    <property type="entry name" value="PPAT_arch"/>
</dbReference>
<comment type="caution">
    <text evidence="10">The sequence shown here is derived from an EMBL/GenBank/DDBJ whole genome shotgun (WGS) entry which is preliminary data.</text>
</comment>
<dbReference type="GO" id="GO:0005524">
    <property type="term" value="F:ATP binding"/>
    <property type="evidence" value="ECO:0007669"/>
    <property type="project" value="UniProtKB-KW"/>
</dbReference>
<dbReference type="InterPro" id="IPR004821">
    <property type="entry name" value="Cyt_trans-like"/>
</dbReference>
<evidence type="ECO:0000256" key="1">
    <source>
        <dbReference type="ARBA" id="ARBA00022490"/>
    </source>
</evidence>
<comment type="function">
    <text evidence="7">Reversibly transfers an adenylyl group from ATP to 4'-phosphopantetheine, yielding dephospho-CoA (dPCoA) and pyrophosphate.</text>
</comment>
<evidence type="ECO:0000313" key="12">
    <source>
        <dbReference type="Proteomes" id="UP001209746"/>
    </source>
</evidence>
<dbReference type="HAMAP" id="MF_00647">
    <property type="entry name" value="PPAT_arch"/>
    <property type="match status" value="1"/>
</dbReference>
<evidence type="ECO:0000256" key="4">
    <source>
        <dbReference type="ARBA" id="ARBA00022741"/>
    </source>
</evidence>
<organism evidence="10 12">
    <name type="scientific">Halapricum hydrolyticum</name>
    <dbReference type="NCBI Taxonomy" id="2979991"/>
    <lineage>
        <taxon>Archaea</taxon>
        <taxon>Methanobacteriati</taxon>
        <taxon>Methanobacteriota</taxon>
        <taxon>Stenosarchaea group</taxon>
        <taxon>Halobacteria</taxon>
        <taxon>Halobacteriales</taxon>
        <taxon>Haloarculaceae</taxon>
        <taxon>Halapricum</taxon>
    </lineage>
</organism>
<dbReference type="Pfam" id="PF01467">
    <property type="entry name" value="CTP_transf_like"/>
    <property type="match status" value="1"/>
</dbReference>
<comment type="pathway">
    <text evidence="7">Cofactor biosynthesis; coenzyme A biosynthesis.</text>
</comment>